<dbReference type="EMBL" id="JABBFW010000014">
    <property type="protein sequence ID" value="NML16983.1"/>
    <property type="molecule type" value="Genomic_DNA"/>
</dbReference>
<feature type="region of interest" description="Disordered" evidence="1">
    <location>
        <begin position="1"/>
        <end position="30"/>
    </location>
</feature>
<dbReference type="InterPro" id="IPR001387">
    <property type="entry name" value="Cro/C1-type_HTH"/>
</dbReference>
<dbReference type="AlphaFoldDB" id="A0A848FFE6"/>
<feature type="compositionally biased region" description="Basic and acidic residues" evidence="1">
    <location>
        <begin position="1"/>
        <end position="21"/>
    </location>
</feature>
<dbReference type="RefSeq" id="WP_169161889.1">
    <property type="nucleotide sequence ID" value="NZ_JABBFW010000014.1"/>
</dbReference>
<evidence type="ECO:0000313" key="3">
    <source>
        <dbReference type="EMBL" id="NML16983.1"/>
    </source>
</evidence>
<dbReference type="Pfam" id="PF13560">
    <property type="entry name" value="HTH_31"/>
    <property type="match status" value="1"/>
</dbReference>
<comment type="caution">
    <text evidence="3">The sequence shown here is derived from an EMBL/GenBank/DDBJ whole genome shotgun (WGS) entry which is preliminary data.</text>
</comment>
<proteinExistence type="predicted"/>
<feature type="region of interest" description="Disordered" evidence="1">
    <location>
        <begin position="82"/>
        <end position="107"/>
    </location>
</feature>
<dbReference type="PROSITE" id="PS50943">
    <property type="entry name" value="HTH_CROC1"/>
    <property type="match status" value="1"/>
</dbReference>
<dbReference type="SUPFAM" id="SSF47413">
    <property type="entry name" value="lambda repressor-like DNA-binding domains"/>
    <property type="match status" value="1"/>
</dbReference>
<dbReference type="Proteomes" id="UP000574067">
    <property type="component" value="Unassembled WGS sequence"/>
</dbReference>
<evidence type="ECO:0000256" key="1">
    <source>
        <dbReference type="SAM" id="MobiDB-lite"/>
    </source>
</evidence>
<keyword evidence="4" id="KW-1185">Reference proteome</keyword>
<dbReference type="SMART" id="SM00530">
    <property type="entry name" value="HTH_XRE"/>
    <property type="match status" value="1"/>
</dbReference>
<evidence type="ECO:0000259" key="2">
    <source>
        <dbReference type="PROSITE" id="PS50943"/>
    </source>
</evidence>
<accession>A0A848FFE6</accession>
<dbReference type="InterPro" id="IPR010982">
    <property type="entry name" value="Lambda_DNA-bd_dom_sf"/>
</dbReference>
<feature type="domain" description="HTH cro/C1-type" evidence="2">
    <location>
        <begin position="17"/>
        <end position="75"/>
    </location>
</feature>
<name>A0A848FFE6_9BURK</name>
<sequence length="173" mass="18424">MDENDEKQLRRELGKRLREARQGAAAGHRYTQGEVATALGKKVAAISAWETGRTLPDALAVRWMGQHYGVSADVLLALKPALPGEGPAPAPVPAAAGEPSQDTEEAAFHSQRVAIAKVNASEVPGSDSIELPLQDFVRVLDRALGSGLSGEREKHAFIEGVLAAYQVKSPPQR</sequence>
<reference evidence="3 4" key="1">
    <citation type="submission" date="2020-04" db="EMBL/GenBank/DDBJ databases">
        <title>Azohydromonas sp. isolated from soil.</title>
        <authorList>
            <person name="Dahal R.H."/>
        </authorList>
    </citation>
    <scope>NUCLEOTIDE SEQUENCE [LARGE SCALE GENOMIC DNA]</scope>
    <source>
        <strain evidence="3 4">G-1-1-14</strain>
    </source>
</reference>
<organism evidence="3 4">
    <name type="scientific">Azohydromonas caseinilytica</name>
    <dbReference type="NCBI Taxonomy" id="2728836"/>
    <lineage>
        <taxon>Bacteria</taxon>
        <taxon>Pseudomonadati</taxon>
        <taxon>Pseudomonadota</taxon>
        <taxon>Betaproteobacteria</taxon>
        <taxon>Burkholderiales</taxon>
        <taxon>Sphaerotilaceae</taxon>
        <taxon>Azohydromonas</taxon>
    </lineage>
</organism>
<protein>
    <submittedName>
        <fullName evidence="3">Helix-turn-helix domain-containing protein</fullName>
    </submittedName>
</protein>
<dbReference type="GO" id="GO:0003677">
    <property type="term" value="F:DNA binding"/>
    <property type="evidence" value="ECO:0007669"/>
    <property type="project" value="InterPro"/>
</dbReference>
<dbReference type="Gene3D" id="1.10.260.40">
    <property type="entry name" value="lambda repressor-like DNA-binding domains"/>
    <property type="match status" value="1"/>
</dbReference>
<evidence type="ECO:0000313" key="4">
    <source>
        <dbReference type="Proteomes" id="UP000574067"/>
    </source>
</evidence>
<gene>
    <name evidence="3" type="ORF">HHL10_18540</name>
</gene>
<dbReference type="CDD" id="cd00093">
    <property type="entry name" value="HTH_XRE"/>
    <property type="match status" value="1"/>
</dbReference>